<accession>A0A388TAJ2</accession>
<evidence type="ECO:0000313" key="2">
    <source>
        <dbReference type="EMBL" id="GBR73310.1"/>
    </source>
</evidence>
<sequence>MGQLDRQALNLIRAVFAKYPQVRQAMLFGSRAKGAARYNSDIDIALRGVIDWQGSALIADDLDELPLPYKFDVLVYDHITNPDLRAHIDRVGKVLYIKQ</sequence>
<evidence type="ECO:0000259" key="1">
    <source>
        <dbReference type="Pfam" id="PF18765"/>
    </source>
</evidence>
<dbReference type="InterPro" id="IPR041633">
    <property type="entry name" value="Polbeta"/>
</dbReference>
<dbReference type="Proteomes" id="UP000269352">
    <property type="component" value="Unassembled WGS sequence"/>
</dbReference>
<reference evidence="2 3" key="1">
    <citation type="journal article" date="2019" name="ISME J.">
        <title>Genome analyses of uncultured TG2/ZB3 bacteria in 'Margulisbacteria' specifically attached to ectosymbiotic spirochetes of protists in the termite gut.</title>
        <authorList>
            <person name="Utami Y.D."/>
            <person name="Kuwahara H."/>
            <person name="Igai K."/>
            <person name="Murakami T."/>
            <person name="Sugaya K."/>
            <person name="Morikawa T."/>
            <person name="Nagura Y."/>
            <person name="Yuki M."/>
            <person name="Deevong P."/>
            <person name="Inoue T."/>
            <person name="Kihara K."/>
            <person name="Lo N."/>
            <person name="Yamada A."/>
            <person name="Ohkuma M."/>
            <person name="Hongoh Y."/>
        </authorList>
    </citation>
    <scope>NUCLEOTIDE SEQUENCE [LARGE SCALE GENOMIC DNA]</scope>
    <source>
        <strain evidence="2">NkOx7-01</strain>
    </source>
</reference>
<keyword evidence="3" id="KW-1185">Reference proteome</keyword>
<dbReference type="EMBL" id="BGZN01000009">
    <property type="protein sequence ID" value="GBR73310.1"/>
    <property type="molecule type" value="Genomic_DNA"/>
</dbReference>
<feature type="domain" description="Polymerase beta nucleotidyltransferase" evidence="1">
    <location>
        <begin position="12"/>
        <end position="98"/>
    </location>
</feature>
<organism evidence="2 3">
    <name type="scientific">Termititenax aidoneus</name>
    <dbReference type="NCBI Taxonomy" id="2218524"/>
    <lineage>
        <taxon>Bacteria</taxon>
        <taxon>Bacillati</taxon>
        <taxon>Candidatus Margulisiibacteriota</taxon>
        <taxon>Candidatus Termititenacia</taxon>
        <taxon>Candidatus Termititenacales</taxon>
        <taxon>Candidatus Termititenacaceae</taxon>
        <taxon>Candidatus Termititenax</taxon>
    </lineage>
</organism>
<dbReference type="AlphaFoldDB" id="A0A388TAJ2"/>
<dbReference type="Gene3D" id="3.30.460.10">
    <property type="entry name" value="Beta Polymerase, domain 2"/>
    <property type="match status" value="1"/>
</dbReference>
<dbReference type="SUPFAM" id="SSF81301">
    <property type="entry name" value="Nucleotidyltransferase"/>
    <property type="match status" value="1"/>
</dbReference>
<proteinExistence type="predicted"/>
<comment type="caution">
    <text evidence="2">The sequence shown here is derived from an EMBL/GenBank/DDBJ whole genome shotgun (WGS) entry which is preliminary data.</text>
</comment>
<dbReference type="CDD" id="cd05403">
    <property type="entry name" value="NT_KNTase_like"/>
    <property type="match status" value="1"/>
</dbReference>
<evidence type="ECO:0000313" key="3">
    <source>
        <dbReference type="Proteomes" id="UP000269352"/>
    </source>
</evidence>
<dbReference type="GO" id="GO:0016740">
    <property type="term" value="F:transferase activity"/>
    <property type="evidence" value="ECO:0007669"/>
    <property type="project" value="UniProtKB-KW"/>
</dbReference>
<gene>
    <name evidence="2" type="ORF">NO1_0712</name>
</gene>
<name>A0A388TAJ2_TERA1</name>
<dbReference type="InterPro" id="IPR043519">
    <property type="entry name" value="NT_sf"/>
</dbReference>
<protein>
    <submittedName>
        <fullName evidence="2">Nucleotidyltransferases</fullName>
    </submittedName>
</protein>
<dbReference type="Pfam" id="PF18765">
    <property type="entry name" value="Polbeta"/>
    <property type="match status" value="1"/>
</dbReference>